<protein>
    <submittedName>
        <fullName evidence="2">LysM domain-containing protein</fullName>
    </submittedName>
</protein>
<dbReference type="RefSeq" id="WP_167361352.1">
    <property type="nucleotide sequence ID" value="NZ_FNJL01000079.1"/>
</dbReference>
<dbReference type="EMBL" id="FNJL01000079">
    <property type="protein sequence ID" value="SDP95280.1"/>
    <property type="molecule type" value="Genomic_DNA"/>
</dbReference>
<dbReference type="CDD" id="cd00118">
    <property type="entry name" value="LysM"/>
    <property type="match status" value="1"/>
</dbReference>
<organism evidence="2 3">
    <name type="scientific">Paracidovorax cattleyae</name>
    <dbReference type="NCBI Taxonomy" id="80868"/>
    <lineage>
        <taxon>Bacteria</taxon>
        <taxon>Pseudomonadati</taxon>
        <taxon>Pseudomonadota</taxon>
        <taxon>Betaproteobacteria</taxon>
        <taxon>Burkholderiales</taxon>
        <taxon>Comamonadaceae</taxon>
        <taxon>Paracidovorax</taxon>
    </lineage>
</organism>
<reference evidence="3" key="1">
    <citation type="submission" date="2016-10" db="EMBL/GenBank/DDBJ databases">
        <authorList>
            <person name="Varghese N."/>
            <person name="Submissions S."/>
        </authorList>
    </citation>
    <scope>NUCLEOTIDE SEQUENCE [LARGE SCALE GENOMIC DNA]</scope>
    <source>
        <strain evidence="3">DSM 17101</strain>
    </source>
</reference>
<name>A0A1H0WXG2_9BURK</name>
<dbReference type="InterPro" id="IPR018392">
    <property type="entry name" value="LysM"/>
</dbReference>
<feature type="non-terminal residue" evidence="2">
    <location>
        <position position="1"/>
    </location>
</feature>
<dbReference type="Gene3D" id="3.10.350.10">
    <property type="entry name" value="LysM domain"/>
    <property type="match status" value="1"/>
</dbReference>
<dbReference type="InterPro" id="IPR036779">
    <property type="entry name" value="LysM_dom_sf"/>
</dbReference>
<dbReference type="AlphaFoldDB" id="A0A1H0WXG2"/>
<dbReference type="Proteomes" id="UP000199317">
    <property type="component" value="Unassembled WGS sequence"/>
</dbReference>
<evidence type="ECO:0000259" key="1">
    <source>
        <dbReference type="PROSITE" id="PS51782"/>
    </source>
</evidence>
<proteinExistence type="predicted"/>
<evidence type="ECO:0000313" key="3">
    <source>
        <dbReference type="Proteomes" id="UP000199317"/>
    </source>
</evidence>
<gene>
    <name evidence="2" type="ORF">SAMN04489708_1794</name>
</gene>
<feature type="domain" description="LysM" evidence="1">
    <location>
        <begin position="38"/>
        <end position="87"/>
    </location>
</feature>
<dbReference type="Pfam" id="PF01476">
    <property type="entry name" value="LysM"/>
    <property type="match status" value="1"/>
</dbReference>
<evidence type="ECO:0000313" key="2">
    <source>
        <dbReference type="EMBL" id="SDP95280.1"/>
    </source>
</evidence>
<accession>A0A1H0WXG2</accession>
<sequence length="710" mass="73987">PTQEENTPQTNNPAYVDTADFRLQAAQIRPRHKSLDPVAYTVVGGETLKDIARNVLGDASLWWRIAEANSLAVSGDGKLTAGQTLTVPKLSLNANSVETFQPYDPSQATGSMDPVLPVPANGGDCGVVGKIIMVVIAVVVTYLTAGAALNALGPVLSGALGGAAGSIASQAAGNLMGIQDGFSWKGVAMGAIGGGIAGGLASSSLLGGTGFTETVVRAAVGNAMGQGIGVVTGLQDRFDWRGVVASAVGAGVGWGMNEALGLTDINGRPTQMYDGVEKFARAGLSGFTAGTAAAVMRGGRISVQQVATDAFGNALGTSVADMMAPRDSLYSLSPTGARGLGMQAPAQWGTPSWTGYDQFIEAFRHPPQIIGGGVQIGANMGGGVILDSGTPANMPHVDLPRTYFTPVVPNVIPTLPEMSIRASEQPDELRSEVTVSGKQELMTREDFRVFELEYRNRTETLSGFDRNIYRAQGVYDAGKGMVESGLYSFGIAGTPESRAQWALQTAAATVQGIARLWNEPRAVFNEWRNDFTGNDPMKIRQASAQATGVGLGVLTGLRATRNLVVKMAEMPGPMAGSRAAQLGAVKIGGDVPNKPVASETRTAPAIAEDLIPITKAKFGHTFTNHGEGATEFLTGRARGTGMAMGQFLDDQMAARLIIENLGNLKNGAISIPIPEGFPARLIMPDGSYMPASSVRLVPSKTGVKTAYPEF</sequence>
<dbReference type="PROSITE" id="PS51782">
    <property type="entry name" value="LYSM"/>
    <property type="match status" value="1"/>
</dbReference>
<keyword evidence="3" id="KW-1185">Reference proteome</keyword>